<dbReference type="PANTHER" id="PTHR32170:SF3">
    <property type="entry name" value="PROTEASOME ACTIVATOR COMPLEX SUBUNIT 4"/>
    <property type="match status" value="1"/>
</dbReference>
<dbReference type="InterPro" id="IPR011989">
    <property type="entry name" value="ARM-like"/>
</dbReference>
<keyword evidence="13" id="KW-1185">Reference proteome</keyword>
<dbReference type="SUPFAM" id="SSF48371">
    <property type="entry name" value="ARM repeat"/>
    <property type="match status" value="2"/>
</dbReference>
<keyword evidence="8" id="KW-0539">Nucleus</keyword>
<dbReference type="InterPro" id="IPR032430">
    <property type="entry name" value="Blm10_mid"/>
</dbReference>
<sequence>MEMEVESADSSEELRHKKLGFLPQKELIFNKFLPYSDGIDGESESFLNEIKWNLSRAVLFRELRPGVVTWTGRLIRYINLYGLKFSKEDHIKFVKLYYDLIVIPGLEASMISLFASTLSGLLKKQYLISPTELQLPWKPLYKLMKTILDSPYEDVGLYYIPASMDSVLRTVVKLCRDYFPIEATAEMLSEWRPLLCPFDMTMPMGISLFAAFLPTKTEPKNHQQSYLLWFDEFIGLWKMCHNKPSWEFDLLLLFSRLADNNIGYIDWEPVMPLMFSKILNNFGLPVGYRHQRGQIGHKFDLGVVVTWIVASLGGGSSCQDHLDALFKAINSYYHPSNVGTWHTKLNDFLRRLPAAFVKRLHRERSNKKSWLTAVPEKAKLTEIDITRFVESVLPVALLAMFSRAGAYEASIAFHQLAQLRPELVIPPILERLYSALDTVTEPHRLTATLQCLVSVIRPLVRGEAYPEGPSHVLPLLMACLPAIDPNDIRKTLVTFQLVTSIATLVPFVDCSGAISQRSDLTEEEERVCSATAGFEDFVLQFIDRCFNLVESSSLEQTRLDKAKNVEKMTREESLLEVGLSSTIASLAMQCSEEIFDVALAKLYSFVGGRTFEPHVAGKFAAHIVGSVAKVNTAKVLQTFLPNLLRSLESTLASDDILGEERQEDELMFNLLLLSELMRCPGTFLLPFADQLIRVLDRALMLKAREAYLLSGTVLTNLLKSLTTIYPTDFRSVAEGYDRALTEYLPIRDWGKPGDLNNLQIKWHFPNKEERFLAEKLLKRYLETNLNKLDEHADQIKTLSREELQRTLNHTLDCILGAGAVLPPWEEEPISMTESSVRLALPLQFSHADAEHWKISFSNGKHVRLTIAQTLFKVVRHLLSTGSDDTFALFGTISICQMLLFHYGVLKEDFETHQKNFQMVKKVLGSNLIGRKADIRALMVDRIQLQHELRVLESAFTLSVVTPTMHMILKDLVQLATSQYSEVRSRAQGVLSYLQRQSPKAYQIIMEDLLNGLKPEASHEQLKGTLYILAEHSSKQRSLLVMHNWSVVKELWIAVARILPSEKPSIIQLVTAISMLLMRTIETTSVHLTFTDRCIASAQLLIEASLEEKELEQAVRNEMECGQKNEQLYYELLDSLVEILTNGSLHWRMYNLAFHMLCLQLRGDLPAPPKMISVFAQNLIHDAIAVRKVAIKGVAAILKQQKKQHKKIVVNPSDIARQFSPPHLKESPRSGPGDQWDNGWLQYQGKRLPKTVEEWNQPRFVHKTHYGFYSWPKVMEIYAPEDQQPSLPEKITIDSLTAGEKEINSFFESDSNVEKFVHFLSLEDRKGKDKFGAIRFSLFKGLFRNFGDLFLSRFLPHLERLVCDQHEASQRCAAEIIAGLIRGSKHWPFAKTEAMWNALCPILRTAFSNVNVESISDWGTAIATASESRDPNRIGWLMELILEDRLEQGSFTDSSRLYMLQGGISQQEWRVSELLFRLLNLLRPYLNHPYQNMRDRLGSVLTNIFLHDIDLPGGTASSSPRVKDFVDEILPQLSLLLDNGNRDSPIDWNTIKGDEERNKSLRLLKTVSQWLSGMWTRSYGCQPEAQLLLLPYLFAAESSDTDKELARECSLALCFISATVMRPSTIEVALKIIKEVAHQGSWKARIASLEFLQVLTFSNLFNITHISDGVDSVASLVTFLLADERLEVREKAAQVLGGLLHCGFVDREKSQQLLDQFQKQISHRYHRGTRAASLPDVDMALVVKRHAGILGLCAFVDAFPYDVPDFLPDVLVELGNHLNDPQPIPVTIKKTLSNFRRTHHDNWQFHKQKFSDDQLVTLTDLLVSPNYYA</sequence>
<dbReference type="PANTHER" id="PTHR32170">
    <property type="entry name" value="PROTEASOME ACTIVATOR COMPLEX SUBUNIT 4"/>
    <property type="match status" value="1"/>
</dbReference>
<dbReference type="FunFam" id="1.25.10.10:FF:000925">
    <property type="entry name" value="Proteasome activator complex subunit"/>
    <property type="match status" value="1"/>
</dbReference>
<dbReference type="GO" id="GO:0006281">
    <property type="term" value="P:DNA repair"/>
    <property type="evidence" value="ECO:0007669"/>
    <property type="project" value="UniProtKB-KW"/>
</dbReference>
<evidence type="ECO:0000256" key="2">
    <source>
        <dbReference type="ARBA" id="ARBA00004496"/>
    </source>
</evidence>
<dbReference type="GO" id="GO:0005829">
    <property type="term" value="C:cytosol"/>
    <property type="evidence" value="ECO:0007669"/>
    <property type="project" value="TreeGrafter"/>
</dbReference>
<evidence type="ECO:0000256" key="6">
    <source>
        <dbReference type="ARBA" id="ARBA00022763"/>
    </source>
</evidence>
<protein>
    <submittedName>
        <fullName evidence="12">Uncharacterized protein</fullName>
    </submittedName>
</protein>
<dbReference type="GO" id="GO:0010499">
    <property type="term" value="P:proteasomal ubiquitin-independent protein catabolic process"/>
    <property type="evidence" value="ECO:0007669"/>
    <property type="project" value="TreeGrafter"/>
</dbReference>
<keyword evidence="5" id="KW-0677">Repeat</keyword>
<comment type="caution">
    <text evidence="12">The sequence shown here is derived from an EMBL/GenBank/DDBJ whole genome shotgun (WGS) entry which is preliminary data.</text>
</comment>
<evidence type="ECO:0000256" key="3">
    <source>
        <dbReference type="ARBA" id="ARBA00005739"/>
    </source>
</evidence>
<comment type="subcellular location">
    <subcellularLocation>
        <location evidence="2">Cytoplasm</location>
    </subcellularLocation>
    <subcellularLocation>
        <location evidence="1">Nucleus speckle</location>
    </subcellularLocation>
</comment>
<gene>
    <name evidence="12" type="ORF">GHT06_019400</name>
</gene>
<dbReference type="Pfam" id="PF23096">
    <property type="entry name" value="HEAT_PSME4"/>
    <property type="match status" value="1"/>
</dbReference>
<evidence type="ECO:0000256" key="5">
    <source>
        <dbReference type="ARBA" id="ARBA00022737"/>
    </source>
</evidence>
<dbReference type="GO" id="GO:0070628">
    <property type="term" value="F:proteasome binding"/>
    <property type="evidence" value="ECO:0007669"/>
    <property type="project" value="InterPro"/>
</dbReference>
<reference evidence="12 13" key="1">
    <citation type="submission" date="2022-05" db="EMBL/GenBank/DDBJ databases">
        <title>A multi-omics perspective on studying reproductive biology in Daphnia sinensis.</title>
        <authorList>
            <person name="Jia J."/>
        </authorList>
    </citation>
    <scope>NUCLEOTIDE SEQUENCE [LARGE SCALE GENOMIC DNA]</scope>
    <source>
        <strain evidence="12 13">WSL</strain>
    </source>
</reference>
<name>A0AAD5PQJ3_9CRUS</name>
<keyword evidence="7" id="KW-0234">DNA repair</keyword>
<dbReference type="Gene3D" id="1.25.10.10">
    <property type="entry name" value="Leucine-rich Repeat Variant"/>
    <property type="match status" value="1"/>
</dbReference>
<feature type="domain" description="Proteasome activator complex subunit 4 C-terminal" evidence="9">
    <location>
        <begin position="1742"/>
        <end position="1828"/>
    </location>
</feature>
<feature type="domain" description="Proteasome activator complex subunit 4-like HEAT repeat-like" evidence="11">
    <location>
        <begin position="1170"/>
        <end position="1460"/>
    </location>
</feature>
<keyword evidence="6" id="KW-0227">DNA damage</keyword>
<dbReference type="InterPro" id="IPR035309">
    <property type="entry name" value="PSME4"/>
</dbReference>
<dbReference type="InterPro" id="IPR021843">
    <property type="entry name" value="PSME4_C"/>
</dbReference>
<dbReference type="InterPro" id="IPR016024">
    <property type="entry name" value="ARM-type_fold"/>
</dbReference>
<accession>A0AAD5PQJ3</accession>
<feature type="domain" description="Proteasome activator Blm10 middle HEAT repeats region" evidence="10">
    <location>
        <begin position="322"/>
        <end position="817"/>
    </location>
</feature>
<keyword evidence="4" id="KW-0963">Cytoplasm</keyword>
<dbReference type="GO" id="GO:0016607">
    <property type="term" value="C:nuclear speck"/>
    <property type="evidence" value="ECO:0007669"/>
    <property type="project" value="UniProtKB-SubCell"/>
</dbReference>
<evidence type="ECO:0000259" key="9">
    <source>
        <dbReference type="Pfam" id="PF11919"/>
    </source>
</evidence>
<dbReference type="Pfam" id="PF16507">
    <property type="entry name" value="HEAT_PSME4_mid"/>
    <property type="match status" value="1"/>
</dbReference>
<evidence type="ECO:0000256" key="4">
    <source>
        <dbReference type="ARBA" id="ARBA00022490"/>
    </source>
</evidence>
<organism evidence="12 13">
    <name type="scientific">Daphnia sinensis</name>
    <dbReference type="NCBI Taxonomy" id="1820382"/>
    <lineage>
        <taxon>Eukaryota</taxon>
        <taxon>Metazoa</taxon>
        <taxon>Ecdysozoa</taxon>
        <taxon>Arthropoda</taxon>
        <taxon>Crustacea</taxon>
        <taxon>Branchiopoda</taxon>
        <taxon>Diplostraca</taxon>
        <taxon>Cladocera</taxon>
        <taxon>Anomopoda</taxon>
        <taxon>Daphniidae</taxon>
        <taxon>Daphnia</taxon>
        <taxon>Daphnia similis group</taxon>
    </lineage>
</organism>
<dbReference type="InterPro" id="IPR055455">
    <property type="entry name" value="HEAT_PSME4"/>
</dbReference>
<evidence type="ECO:0000259" key="11">
    <source>
        <dbReference type="Pfam" id="PF23096"/>
    </source>
</evidence>
<evidence type="ECO:0000256" key="7">
    <source>
        <dbReference type="ARBA" id="ARBA00023204"/>
    </source>
</evidence>
<evidence type="ECO:0000313" key="13">
    <source>
        <dbReference type="Proteomes" id="UP000820818"/>
    </source>
</evidence>
<evidence type="ECO:0000256" key="8">
    <source>
        <dbReference type="ARBA" id="ARBA00023242"/>
    </source>
</evidence>
<proteinExistence type="inferred from homology"/>
<dbReference type="Proteomes" id="UP000820818">
    <property type="component" value="Linkage Group LG8"/>
</dbReference>
<dbReference type="Pfam" id="PF11919">
    <property type="entry name" value="PSME4_C"/>
    <property type="match status" value="1"/>
</dbReference>
<evidence type="ECO:0000313" key="12">
    <source>
        <dbReference type="EMBL" id="KAI9554128.1"/>
    </source>
</evidence>
<evidence type="ECO:0000259" key="10">
    <source>
        <dbReference type="Pfam" id="PF16507"/>
    </source>
</evidence>
<evidence type="ECO:0000256" key="1">
    <source>
        <dbReference type="ARBA" id="ARBA00004324"/>
    </source>
</evidence>
<dbReference type="EMBL" id="WJBH02000008">
    <property type="protein sequence ID" value="KAI9554128.1"/>
    <property type="molecule type" value="Genomic_DNA"/>
</dbReference>
<dbReference type="GO" id="GO:0016504">
    <property type="term" value="F:peptidase activator activity"/>
    <property type="evidence" value="ECO:0007669"/>
    <property type="project" value="InterPro"/>
</dbReference>
<comment type="similarity">
    <text evidence="3">Belongs to the BLM10 family.</text>
</comment>